<evidence type="ECO:0000256" key="1">
    <source>
        <dbReference type="SAM" id="Phobius"/>
    </source>
</evidence>
<keyword evidence="1" id="KW-0472">Membrane</keyword>
<feature type="signal peptide" evidence="2">
    <location>
        <begin position="1"/>
        <end position="16"/>
    </location>
</feature>
<reference evidence="3" key="1">
    <citation type="thesis" date="2020" institute="ProQuest LLC" country="789 East Eisenhower Parkway, Ann Arbor, MI, USA">
        <title>Comparative Genomics and Chromosome Evolution.</title>
        <authorList>
            <person name="Mudd A.B."/>
        </authorList>
    </citation>
    <scope>NUCLEOTIDE SEQUENCE</scope>
    <source>
        <strain evidence="3">HN-11 Male</strain>
        <tissue evidence="3">Kidney and liver</tissue>
    </source>
</reference>
<name>A0A8J6F0V9_ELECQ</name>
<feature type="transmembrane region" description="Helical" evidence="1">
    <location>
        <begin position="48"/>
        <end position="73"/>
    </location>
</feature>
<keyword evidence="1" id="KW-1133">Transmembrane helix</keyword>
<protein>
    <submittedName>
        <fullName evidence="3">Uncharacterized protein</fullName>
    </submittedName>
</protein>
<dbReference type="AlphaFoldDB" id="A0A8J6F0V9"/>
<sequence length="74" mass="8086">MLMSLLFHIFAIPCIALRPRLMLSLILGPDSPLRSILDPTKVKSWTDSISSLSIVMPGTTLLAVVSSFVFLILS</sequence>
<gene>
    <name evidence="3" type="ORF">GDO78_013334</name>
</gene>
<dbReference type="Proteomes" id="UP000770717">
    <property type="component" value="Unassembled WGS sequence"/>
</dbReference>
<dbReference type="EMBL" id="WNTK01000009">
    <property type="protein sequence ID" value="KAG9478286.1"/>
    <property type="molecule type" value="Genomic_DNA"/>
</dbReference>
<evidence type="ECO:0000313" key="4">
    <source>
        <dbReference type="Proteomes" id="UP000770717"/>
    </source>
</evidence>
<accession>A0A8J6F0V9</accession>
<evidence type="ECO:0000256" key="2">
    <source>
        <dbReference type="SAM" id="SignalP"/>
    </source>
</evidence>
<keyword evidence="4" id="KW-1185">Reference proteome</keyword>
<evidence type="ECO:0000313" key="3">
    <source>
        <dbReference type="EMBL" id="KAG9478286.1"/>
    </source>
</evidence>
<keyword evidence="2" id="KW-0732">Signal</keyword>
<comment type="caution">
    <text evidence="3">The sequence shown here is derived from an EMBL/GenBank/DDBJ whole genome shotgun (WGS) entry which is preliminary data.</text>
</comment>
<keyword evidence="1" id="KW-0812">Transmembrane</keyword>
<organism evidence="3 4">
    <name type="scientific">Eleutherodactylus coqui</name>
    <name type="common">Puerto Rican coqui</name>
    <dbReference type="NCBI Taxonomy" id="57060"/>
    <lineage>
        <taxon>Eukaryota</taxon>
        <taxon>Metazoa</taxon>
        <taxon>Chordata</taxon>
        <taxon>Craniata</taxon>
        <taxon>Vertebrata</taxon>
        <taxon>Euteleostomi</taxon>
        <taxon>Amphibia</taxon>
        <taxon>Batrachia</taxon>
        <taxon>Anura</taxon>
        <taxon>Neobatrachia</taxon>
        <taxon>Hyloidea</taxon>
        <taxon>Eleutherodactylidae</taxon>
        <taxon>Eleutherodactylinae</taxon>
        <taxon>Eleutherodactylus</taxon>
        <taxon>Eleutherodactylus</taxon>
    </lineage>
</organism>
<feature type="chain" id="PRO_5035319636" evidence="2">
    <location>
        <begin position="17"/>
        <end position="74"/>
    </location>
</feature>
<proteinExistence type="predicted"/>